<proteinExistence type="predicted"/>
<organism evidence="2 3">
    <name type="scientific">Stakelama tenebrarum</name>
    <dbReference type="NCBI Taxonomy" id="2711215"/>
    <lineage>
        <taxon>Bacteria</taxon>
        <taxon>Pseudomonadati</taxon>
        <taxon>Pseudomonadota</taxon>
        <taxon>Alphaproteobacteria</taxon>
        <taxon>Sphingomonadales</taxon>
        <taxon>Sphingomonadaceae</taxon>
        <taxon>Stakelama</taxon>
    </lineage>
</organism>
<evidence type="ECO:0000259" key="1">
    <source>
        <dbReference type="Pfam" id="PF18480"/>
    </source>
</evidence>
<accession>A0A6G6Y0Q7</accession>
<dbReference type="EMBL" id="CP049109">
    <property type="protein sequence ID" value="QIG78502.1"/>
    <property type="molecule type" value="Genomic_DNA"/>
</dbReference>
<keyword evidence="3" id="KW-1185">Reference proteome</keyword>
<dbReference type="RefSeq" id="WP_165325500.1">
    <property type="nucleotide sequence ID" value="NZ_CP049109.1"/>
</dbReference>
<name>A0A6G6Y0Q7_9SPHN</name>
<reference evidence="2 3" key="1">
    <citation type="submission" date="2020-02" db="EMBL/GenBank/DDBJ databases">
        <authorList>
            <person name="Zheng R.K."/>
            <person name="Sun C.M."/>
        </authorList>
    </citation>
    <scope>NUCLEOTIDE SEQUENCE [LARGE SCALE GENOMIC DNA]</scope>
    <source>
        <strain evidence="3">zrk23</strain>
    </source>
</reference>
<gene>
    <name evidence="2" type="ORF">G5C33_00965</name>
</gene>
<dbReference type="KEGG" id="spzr:G5C33_00965"/>
<evidence type="ECO:0000313" key="2">
    <source>
        <dbReference type="EMBL" id="QIG78502.1"/>
    </source>
</evidence>
<feature type="domain" description="DUF5615" evidence="1">
    <location>
        <begin position="1"/>
        <end position="97"/>
    </location>
</feature>
<protein>
    <recommendedName>
        <fullName evidence="1">DUF5615 domain-containing protein</fullName>
    </recommendedName>
</protein>
<dbReference type="Pfam" id="PF18480">
    <property type="entry name" value="DUF5615"/>
    <property type="match status" value="1"/>
</dbReference>
<dbReference type="InterPro" id="IPR041049">
    <property type="entry name" value="DUF5615"/>
</dbReference>
<sequence>MTFFADECVAESVSRFLEKRGHTVIRAKDTVPEGTQDPIVAKVANDLEAILLTDDADFKAIIARRPDGQRARFRRLSRVGIGCKHAQAVTRIAASIDLIEFEFQQAQSRPDKRVIIEVKTNLIRILR</sequence>
<dbReference type="Proteomes" id="UP000501568">
    <property type="component" value="Chromosome"/>
</dbReference>
<dbReference type="AlphaFoldDB" id="A0A6G6Y0Q7"/>
<evidence type="ECO:0000313" key="3">
    <source>
        <dbReference type="Proteomes" id="UP000501568"/>
    </source>
</evidence>